<feature type="compositionally biased region" description="Pro residues" evidence="1">
    <location>
        <begin position="96"/>
        <end position="105"/>
    </location>
</feature>
<proteinExistence type="predicted"/>
<feature type="compositionally biased region" description="Low complexity" evidence="1">
    <location>
        <begin position="73"/>
        <end position="88"/>
    </location>
</feature>
<dbReference type="Proteomes" id="UP000324091">
    <property type="component" value="Chromosome 1"/>
</dbReference>
<organism evidence="2 3">
    <name type="scientific">Takifugu flavidus</name>
    <name type="common">sansaifugu</name>
    <dbReference type="NCBI Taxonomy" id="433684"/>
    <lineage>
        <taxon>Eukaryota</taxon>
        <taxon>Metazoa</taxon>
        <taxon>Chordata</taxon>
        <taxon>Craniata</taxon>
        <taxon>Vertebrata</taxon>
        <taxon>Euteleostomi</taxon>
        <taxon>Actinopterygii</taxon>
        <taxon>Neopterygii</taxon>
        <taxon>Teleostei</taxon>
        <taxon>Neoteleostei</taxon>
        <taxon>Acanthomorphata</taxon>
        <taxon>Eupercaria</taxon>
        <taxon>Tetraodontiformes</taxon>
        <taxon>Tetradontoidea</taxon>
        <taxon>Tetraodontidae</taxon>
        <taxon>Takifugu</taxon>
    </lineage>
</organism>
<feature type="region of interest" description="Disordered" evidence="1">
    <location>
        <begin position="66"/>
        <end position="105"/>
    </location>
</feature>
<comment type="caution">
    <text evidence="2">The sequence shown here is derived from an EMBL/GenBank/DDBJ whole genome shotgun (WGS) entry which is preliminary data.</text>
</comment>
<evidence type="ECO:0000313" key="2">
    <source>
        <dbReference type="EMBL" id="TWW81618.1"/>
    </source>
</evidence>
<dbReference type="AlphaFoldDB" id="A0A5C6PS67"/>
<keyword evidence="3" id="KW-1185">Reference proteome</keyword>
<dbReference type="EMBL" id="RHFK02000001">
    <property type="protein sequence ID" value="TWW81618.1"/>
    <property type="molecule type" value="Genomic_DNA"/>
</dbReference>
<accession>A0A5C6PS67</accession>
<evidence type="ECO:0000256" key="1">
    <source>
        <dbReference type="SAM" id="MobiDB-lite"/>
    </source>
</evidence>
<gene>
    <name evidence="2" type="ORF">D4764_01G0014330</name>
</gene>
<protein>
    <submittedName>
        <fullName evidence="2">Uncharacterized protein</fullName>
    </submittedName>
</protein>
<reference evidence="2 3" key="1">
    <citation type="submission" date="2019-04" db="EMBL/GenBank/DDBJ databases">
        <title>Chromosome genome assembly for Takifugu flavidus.</title>
        <authorList>
            <person name="Xiao S."/>
        </authorList>
    </citation>
    <scope>NUCLEOTIDE SEQUENCE [LARGE SCALE GENOMIC DNA]</scope>
    <source>
        <strain evidence="2">HTHZ2018</strain>
        <tissue evidence="2">Muscle</tissue>
    </source>
</reference>
<sequence length="105" mass="11468">MPEPPQLTPLDVEEQQFYSELLPDVQASHPISKAEPGHPAEETHFSRLYLRSRSFGHHPTLMAIGEDWDVDRPGPNLEPGLGLGLDEPAMWTLPSPVDPPPAGGA</sequence>
<evidence type="ECO:0000313" key="3">
    <source>
        <dbReference type="Proteomes" id="UP000324091"/>
    </source>
</evidence>
<name>A0A5C6PS67_9TELE</name>